<accession>A0A5B3G7G4</accession>
<evidence type="ECO:0000259" key="3">
    <source>
        <dbReference type="PROSITE" id="PS51186"/>
    </source>
</evidence>
<gene>
    <name evidence="4" type="ORF">F2Y13_09180</name>
</gene>
<name>A0A5B3G7G4_9BACT</name>
<dbReference type="PROSITE" id="PS51186">
    <property type="entry name" value="GNAT"/>
    <property type="match status" value="1"/>
</dbReference>
<feature type="domain" description="N-acetyltransferase" evidence="3">
    <location>
        <begin position="1"/>
        <end position="144"/>
    </location>
</feature>
<dbReference type="AlphaFoldDB" id="A0A5B3G7G4"/>
<dbReference type="InterPro" id="IPR016181">
    <property type="entry name" value="Acyl_CoA_acyltransferase"/>
</dbReference>
<comment type="caution">
    <text evidence="4">The sequence shown here is derived from an EMBL/GenBank/DDBJ whole genome shotgun (WGS) entry which is preliminary data.</text>
</comment>
<dbReference type="SUPFAM" id="SSF55729">
    <property type="entry name" value="Acyl-CoA N-acyltransferases (Nat)"/>
    <property type="match status" value="1"/>
</dbReference>
<dbReference type="CDD" id="cd04301">
    <property type="entry name" value="NAT_SF"/>
    <property type="match status" value="1"/>
</dbReference>
<evidence type="ECO:0000256" key="2">
    <source>
        <dbReference type="ARBA" id="ARBA00023315"/>
    </source>
</evidence>
<sequence>MVERLASPAAHELDALTDLWERSVRATHDFLAPEDIPFFRRMVRQEALPAAEIYVIRDSGNGFAAFAGIGADRLEMLFVAPSARGKGLGRELVEHVAVHCGVRRVDVNEQNAQAAGFYARMGFRVVSRDALDPSGRPYPILHLER</sequence>
<proteinExistence type="predicted"/>
<evidence type="ECO:0000256" key="1">
    <source>
        <dbReference type="ARBA" id="ARBA00022679"/>
    </source>
</evidence>
<reference evidence="4 5" key="1">
    <citation type="journal article" date="2019" name="Nat. Med.">
        <title>A library of human gut bacterial isolates paired with longitudinal multiomics data enables mechanistic microbiome research.</title>
        <authorList>
            <person name="Poyet M."/>
            <person name="Groussin M."/>
            <person name="Gibbons S.M."/>
            <person name="Avila-Pacheco J."/>
            <person name="Jiang X."/>
            <person name="Kearney S.M."/>
            <person name="Perrotta A.R."/>
            <person name="Berdy B."/>
            <person name="Zhao S."/>
            <person name="Lieberman T.D."/>
            <person name="Swanson P.K."/>
            <person name="Smith M."/>
            <person name="Roesemann S."/>
            <person name="Alexander J.E."/>
            <person name="Rich S.A."/>
            <person name="Livny J."/>
            <person name="Vlamakis H."/>
            <person name="Clish C."/>
            <person name="Bullock K."/>
            <person name="Deik A."/>
            <person name="Scott J."/>
            <person name="Pierce K.A."/>
            <person name="Xavier R.J."/>
            <person name="Alm E.J."/>
        </authorList>
    </citation>
    <scope>NUCLEOTIDE SEQUENCE [LARGE SCALE GENOMIC DNA]</scope>
    <source>
        <strain evidence="4 5">BIOML-A2</strain>
    </source>
</reference>
<dbReference type="Gene3D" id="3.40.630.30">
    <property type="match status" value="1"/>
</dbReference>
<keyword evidence="1 4" id="KW-0808">Transferase</keyword>
<keyword evidence="2" id="KW-0012">Acyltransferase</keyword>
<protein>
    <submittedName>
        <fullName evidence="4">GNAT family N-acetyltransferase</fullName>
    </submittedName>
</protein>
<dbReference type="PANTHER" id="PTHR43800">
    <property type="entry name" value="PEPTIDYL-LYSINE N-ACETYLTRANSFERASE YJAB"/>
    <property type="match status" value="1"/>
</dbReference>
<evidence type="ECO:0000313" key="5">
    <source>
        <dbReference type="Proteomes" id="UP000323567"/>
    </source>
</evidence>
<dbReference type="Pfam" id="PF13508">
    <property type="entry name" value="Acetyltransf_7"/>
    <property type="match status" value="1"/>
</dbReference>
<evidence type="ECO:0000313" key="4">
    <source>
        <dbReference type="EMBL" id="KAA2369152.1"/>
    </source>
</evidence>
<dbReference type="InterPro" id="IPR000182">
    <property type="entry name" value="GNAT_dom"/>
</dbReference>
<dbReference type="Proteomes" id="UP000323567">
    <property type="component" value="Unassembled WGS sequence"/>
</dbReference>
<dbReference type="EMBL" id="VVXK01000012">
    <property type="protein sequence ID" value="KAA2369152.1"/>
    <property type="molecule type" value="Genomic_DNA"/>
</dbReference>
<organism evidence="4 5">
    <name type="scientific">Alistipes shahii</name>
    <dbReference type="NCBI Taxonomy" id="328814"/>
    <lineage>
        <taxon>Bacteria</taxon>
        <taxon>Pseudomonadati</taxon>
        <taxon>Bacteroidota</taxon>
        <taxon>Bacteroidia</taxon>
        <taxon>Bacteroidales</taxon>
        <taxon>Rikenellaceae</taxon>
        <taxon>Alistipes</taxon>
    </lineage>
</organism>
<dbReference type="PANTHER" id="PTHR43800:SF1">
    <property type="entry name" value="PEPTIDYL-LYSINE N-ACETYLTRANSFERASE YJAB"/>
    <property type="match status" value="1"/>
</dbReference>
<dbReference type="GO" id="GO:0016747">
    <property type="term" value="F:acyltransferase activity, transferring groups other than amino-acyl groups"/>
    <property type="evidence" value="ECO:0007669"/>
    <property type="project" value="InterPro"/>
</dbReference>
<dbReference type="RefSeq" id="WP_149887449.1">
    <property type="nucleotide sequence ID" value="NZ_CAUCYH010000025.1"/>
</dbReference>